<accession>A0A1F7Z1A4</accession>
<dbReference type="STRING" id="1802505.A3D01_00400"/>
<evidence type="ECO:0000313" key="2">
    <source>
        <dbReference type="Proteomes" id="UP000177169"/>
    </source>
</evidence>
<dbReference type="EMBL" id="MGGR01000019">
    <property type="protein sequence ID" value="OGM33337.1"/>
    <property type="molecule type" value="Genomic_DNA"/>
</dbReference>
<organism evidence="1 2">
    <name type="scientific">Candidatus Woesebacteria bacterium RIFCSPHIGHO2_02_FULL_39_13</name>
    <dbReference type="NCBI Taxonomy" id="1802505"/>
    <lineage>
        <taxon>Bacteria</taxon>
        <taxon>Candidatus Woeseibacteriota</taxon>
    </lineage>
</organism>
<proteinExistence type="predicted"/>
<sequence length="548" mass="63894">MSRSSKVAFLDHSKILFIPVVGSILYKLQYFLYSNDLIKVIKISRKPNPIKDKLLKLISEKAKFTVCQSYKLGTSLSNVENEIIADFKIPYDLKKQLTQTIFDVCWSLVFSKKVTPETKKELGDFIQKSFPETKIILIPFHDEPGVICDYVFQTAKELARLGNLIFLVSFSEPKSIFKLLLEDSDQIKILENKFKNFDNISIYQPFSLLPIRLNKFGLVNKVNWIFSNLHLTILVRKLNRPTLWCLDWKDSTVLRLNKKLALGIYDCVDYWTSLDKNYAETMGQSEEYLIKNSNFFFVNSEALFNVKKRFRIADAVVPQGFDVESFTSNKQPRTKSPRLSRSLNKLLGKTENDELITYQKILSNIPRPAVGFVGNLTFRIDYELLDEIISLLPHVSFVFTESVKHTPEDKIRGELSSKINKIKKYKNVFFVPKTQNRLVVKEIINTFDIGIIPYDISLDFNKYSYPMKLFEYFFLGKPVVSTPIEELKRFPKFVKIGNTNEEWEKHIKNLLSKPWPKENQKQQRKLSEENSWRKKVAKITNVMQEVDS</sequence>
<reference evidence="1 2" key="1">
    <citation type="journal article" date="2016" name="Nat. Commun.">
        <title>Thousands of microbial genomes shed light on interconnected biogeochemical processes in an aquifer system.</title>
        <authorList>
            <person name="Anantharaman K."/>
            <person name="Brown C.T."/>
            <person name="Hug L.A."/>
            <person name="Sharon I."/>
            <person name="Castelle C.J."/>
            <person name="Probst A.J."/>
            <person name="Thomas B.C."/>
            <person name="Singh A."/>
            <person name="Wilkins M.J."/>
            <person name="Karaoz U."/>
            <person name="Brodie E.L."/>
            <person name="Williams K.H."/>
            <person name="Hubbard S.S."/>
            <person name="Banfield J.F."/>
        </authorList>
    </citation>
    <scope>NUCLEOTIDE SEQUENCE [LARGE SCALE GENOMIC DNA]</scope>
</reference>
<gene>
    <name evidence="1" type="ORF">A3D01_00400</name>
</gene>
<protein>
    <recommendedName>
        <fullName evidence="3">Glycosyl transferase family 1 domain-containing protein</fullName>
    </recommendedName>
</protein>
<dbReference type="Proteomes" id="UP000177169">
    <property type="component" value="Unassembled WGS sequence"/>
</dbReference>
<evidence type="ECO:0000313" key="1">
    <source>
        <dbReference type="EMBL" id="OGM33337.1"/>
    </source>
</evidence>
<dbReference type="SUPFAM" id="SSF53756">
    <property type="entry name" value="UDP-Glycosyltransferase/glycogen phosphorylase"/>
    <property type="match status" value="1"/>
</dbReference>
<dbReference type="AlphaFoldDB" id="A0A1F7Z1A4"/>
<comment type="caution">
    <text evidence="1">The sequence shown here is derived from an EMBL/GenBank/DDBJ whole genome shotgun (WGS) entry which is preliminary data.</text>
</comment>
<evidence type="ECO:0008006" key="3">
    <source>
        <dbReference type="Google" id="ProtNLM"/>
    </source>
</evidence>
<dbReference type="Gene3D" id="3.40.50.2000">
    <property type="entry name" value="Glycogen Phosphorylase B"/>
    <property type="match status" value="1"/>
</dbReference>
<name>A0A1F7Z1A4_9BACT</name>